<dbReference type="GO" id="GO:0048015">
    <property type="term" value="P:phosphatidylinositol-mediated signaling"/>
    <property type="evidence" value="ECO:0007669"/>
    <property type="project" value="TreeGrafter"/>
</dbReference>
<comment type="caution">
    <text evidence="12">The sequence shown here is derived from an EMBL/GenBank/DDBJ whole genome shotgun (WGS) entry which is preliminary data.</text>
</comment>
<keyword evidence="6" id="KW-0807">Transducer</keyword>
<dbReference type="PANTHER" id="PTHR10336">
    <property type="entry name" value="PHOSPHOINOSITIDE-SPECIFIC PHOSPHOLIPASE C FAMILY PROTEIN"/>
    <property type="match status" value="1"/>
</dbReference>
<evidence type="ECO:0000256" key="7">
    <source>
        <dbReference type="RuleBase" id="RU361133"/>
    </source>
</evidence>
<dbReference type="Pfam" id="PF00387">
    <property type="entry name" value="PI-PLC-Y"/>
    <property type="match status" value="1"/>
</dbReference>
<dbReference type="Gene3D" id="1.10.238.10">
    <property type="entry name" value="EF-hand"/>
    <property type="match status" value="1"/>
</dbReference>
<proteinExistence type="predicted"/>
<evidence type="ECO:0000259" key="10">
    <source>
        <dbReference type="PROSITE" id="PS50008"/>
    </source>
</evidence>
<feature type="region of interest" description="Disordered" evidence="8">
    <location>
        <begin position="908"/>
        <end position="928"/>
    </location>
</feature>
<dbReference type="EC" id="3.1.4.11" evidence="1 7"/>
<evidence type="ECO:0000256" key="2">
    <source>
        <dbReference type="ARBA" id="ARBA00022801"/>
    </source>
</evidence>
<dbReference type="Pfam" id="PF00168">
    <property type="entry name" value="C2"/>
    <property type="match status" value="1"/>
</dbReference>
<dbReference type="PROSITE" id="PS50004">
    <property type="entry name" value="C2"/>
    <property type="match status" value="1"/>
</dbReference>
<evidence type="ECO:0000259" key="11">
    <source>
        <dbReference type="PROSITE" id="PS50222"/>
    </source>
</evidence>
<dbReference type="GO" id="GO:0004435">
    <property type="term" value="F:phosphatidylinositol-4,5-bisphosphate phospholipase C activity"/>
    <property type="evidence" value="ECO:0007669"/>
    <property type="project" value="UniProtKB-EC"/>
</dbReference>
<dbReference type="InterPro" id="IPR035892">
    <property type="entry name" value="C2_domain_sf"/>
</dbReference>
<feature type="domain" description="EF-hand" evidence="11">
    <location>
        <begin position="83"/>
        <end position="118"/>
    </location>
</feature>
<keyword evidence="13" id="KW-1185">Reference proteome</keyword>
<sequence>MISYEYRYSLANKILDKFPKLVLETSNYDLCIVFRPQDLKFQNEGELQLEIQKQTRERDLTHCIIQYHITETLEKNQQMGIDKAQELTTKFFYKADKDGDRELDFKEFQKEFQKLHTADNSGTIQQDELKKIFRDILYKDQILEIYLMYSNLGQEVYQKRKEQLQNGKIMHQSQVDLDSLMQKSIRQKGQSGKNGTLDSELMKSSRKKMNKITMDNHIIKDYYKLMTIKEFMEFLRCEQGDVFEVSEAKLQELFRTVYTDNFYYQLQNEVNEKTGKQLIEILREQDGDIYDNSLNISLYQFHNYLMSSQNSIFHTGKTQVFQDMEKPLTDYFINSSHNTYLLENQLTGQSSVNAYRNAFFKGCKCVELDIWIKENAFDYSEFPLILSFENHCTKPYQKQMAQLLNQHLKNQIYYVPNDALVTDKYPSPKDLKNKIIIKGKAKLEEALKGLYKDDYVQETKYHVNSEDLQFQDEENLDNLVHLEEKTFKEVPKIRKLHNLIPRTKAQDLSKFQSEGDVDEDDRDDELDKEVELGEELTPYIAMFGTKFGISGERNIWQISSLSESKLLKISKKYQKELIDWHSRYLSRVYPFGLRFNSSNYDPFPSLLSGSQIVALNVQTYDIHQLIYMGMFQQNGGRNSGYVLKPKWMRHGEILKHQNDFNDIQVILGQFLRPFDYENNVSDIVDPFVEIQIKGSELDTQKNKKQITNIIFDNGFNPVWTPKINSTNKKTLEFNLRCPDLAQVVIQVYDKDIIGKEKLGWYSLPFNCIRPGFRVVQLLDQKLNTIENSCLFLHIDITHVKPASIDNDLQQYPQNNRQYYVEKFKNIPVVTKFNGKTPDVFNNKEIQNEFNSKNQQNQIEYYTEKDDDEDDEEQQQFKLNQIVSGDDQAEQVITKENDEDKKILNNQLQQEYDQKNQDKQNQSITNKKK</sequence>
<dbReference type="Proteomes" id="UP000054937">
    <property type="component" value="Unassembled WGS sequence"/>
</dbReference>
<evidence type="ECO:0000313" key="13">
    <source>
        <dbReference type="Proteomes" id="UP000054937"/>
    </source>
</evidence>
<dbReference type="PROSITE" id="PS00018">
    <property type="entry name" value="EF_HAND_1"/>
    <property type="match status" value="1"/>
</dbReference>
<dbReference type="Pfam" id="PF00388">
    <property type="entry name" value="PI-PLC-X"/>
    <property type="match status" value="2"/>
</dbReference>
<reference evidence="12 13" key="1">
    <citation type="journal article" date="2015" name="Sci. Rep.">
        <title>Genome of the facultative scuticociliatosis pathogen Pseudocohnilembus persalinus provides insight into its virulence through horizontal gene transfer.</title>
        <authorList>
            <person name="Xiong J."/>
            <person name="Wang G."/>
            <person name="Cheng J."/>
            <person name="Tian M."/>
            <person name="Pan X."/>
            <person name="Warren A."/>
            <person name="Jiang C."/>
            <person name="Yuan D."/>
            <person name="Miao W."/>
        </authorList>
    </citation>
    <scope>NUCLEOTIDE SEQUENCE [LARGE SCALE GENOMIC DNA]</scope>
    <source>
        <strain evidence="12">36N120E</strain>
    </source>
</reference>
<dbReference type="PROSITE" id="PS50007">
    <property type="entry name" value="PIPLC_X_DOMAIN"/>
    <property type="match status" value="1"/>
</dbReference>
<dbReference type="SMART" id="SM00148">
    <property type="entry name" value="PLCXc"/>
    <property type="match status" value="1"/>
</dbReference>
<name>A0A0V0QGH2_PSEPJ</name>
<dbReference type="CDD" id="cd00275">
    <property type="entry name" value="C2_PLC_like"/>
    <property type="match status" value="1"/>
</dbReference>
<dbReference type="InterPro" id="IPR001192">
    <property type="entry name" value="PI-PLC_fam"/>
</dbReference>
<dbReference type="InterPro" id="IPR000008">
    <property type="entry name" value="C2_dom"/>
</dbReference>
<evidence type="ECO:0000313" key="12">
    <source>
        <dbReference type="EMBL" id="KRX01226.1"/>
    </source>
</evidence>
<dbReference type="InParanoid" id="A0A0V0QGH2"/>
<evidence type="ECO:0000256" key="1">
    <source>
        <dbReference type="ARBA" id="ARBA00012368"/>
    </source>
</evidence>
<accession>A0A0V0QGH2</accession>
<dbReference type="GO" id="GO:0016042">
    <property type="term" value="P:lipid catabolic process"/>
    <property type="evidence" value="ECO:0007669"/>
    <property type="project" value="UniProtKB-KW"/>
</dbReference>
<dbReference type="GO" id="GO:0005509">
    <property type="term" value="F:calcium ion binding"/>
    <property type="evidence" value="ECO:0007669"/>
    <property type="project" value="InterPro"/>
</dbReference>
<dbReference type="SUPFAM" id="SSF47473">
    <property type="entry name" value="EF-hand"/>
    <property type="match status" value="2"/>
</dbReference>
<dbReference type="AlphaFoldDB" id="A0A0V0QGH2"/>
<dbReference type="Gene3D" id="3.20.20.190">
    <property type="entry name" value="Phosphatidylinositol (PI) phosphodiesterase"/>
    <property type="match status" value="1"/>
</dbReference>
<gene>
    <name evidence="12" type="ORF">PPERSA_05812</name>
</gene>
<comment type="catalytic activity">
    <reaction evidence="7">
        <text>a 1,2-diacyl-sn-glycero-3-phospho-(1D-myo-inositol-4,5-bisphosphate) + H2O = 1D-myo-inositol 1,4,5-trisphosphate + a 1,2-diacyl-sn-glycerol + H(+)</text>
        <dbReference type="Rhea" id="RHEA:33179"/>
        <dbReference type="ChEBI" id="CHEBI:15377"/>
        <dbReference type="ChEBI" id="CHEBI:15378"/>
        <dbReference type="ChEBI" id="CHEBI:17815"/>
        <dbReference type="ChEBI" id="CHEBI:58456"/>
        <dbReference type="ChEBI" id="CHEBI:203600"/>
        <dbReference type="EC" id="3.1.4.11"/>
    </reaction>
</comment>
<evidence type="ECO:0000256" key="6">
    <source>
        <dbReference type="ARBA" id="ARBA00023224"/>
    </source>
</evidence>
<dbReference type="InterPro" id="IPR011992">
    <property type="entry name" value="EF-hand-dom_pair"/>
</dbReference>
<dbReference type="InterPro" id="IPR000909">
    <property type="entry name" value="PLipase_C_PInositol-sp_X_dom"/>
</dbReference>
<dbReference type="InterPro" id="IPR002048">
    <property type="entry name" value="EF_hand_dom"/>
</dbReference>
<dbReference type="PANTHER" id="PTHR10336:SF36">
    <property type="entry name" value="1-PHOSPHATIDYLINOSITOL 4,5-BISPHOSPHATE PHOSPHODIESTERASE BETA-4"/>
    <property type="match status" value="1"/>
</dbReference>
<keyword evidence="3" id="KW-0106">Calcium</keyword>
<dbReference type="PROSITE" id="PS50222">
    <property type="entry name" value="EF_HAND_2"/>
    <property type="match status" value="1"/>
</dbReference>
<dbReference type="CDD" id="cd08558">
    <property type="entry name" value="PI-PLCc_eukaryota"/>
    <property type="match status" value="1"/>
</dbReference>
<feature type="domain" description="C2" evidence="9">
    <location>
        <begin position="638"/>
        <end position="778"/>
    </location>
</feature>
<evidence type="ECO:0000256" key="3">
    <source>
        <dbReference type="ARBA" id="ARBA00022837"/>
    </source>
</evidence>
<evidence type="ECO:0000256" key="4">
    <source>
        <dbReference type="ARBA" id="ARBA00022963"/>
    </source>
</evidence>
<keyword evidence="2 7" id="KW-0378">Hydrolase</keyword>
<dbReference type="GO" id="GO:0051209">
    <property type="term" value="P:release of sequestered calcium ion into cytosol"/>
    <property type="evidence" value="ECO:0007669"/>
    <property type="project" value="TreeGrafter"/>
</dbReference>
<evidence type="ECO:0000256" key="8">
    <source>
        <dbReference type="SAM" id="MobiDB-lite"/>
    </source>
</evidence>
<dbReference type="InterPro" id="IPR018247">
    <property type="entry name" value="EF_Hand_1_Ca_BS"/>
</dbReference>
<dbReference type="PRINTS" id="PR00390">
    <property type="entry name" value="PHPHLIPASEC"/>
</dbReference>
<dbReference type="InterPro" id="IPR001711">
    <property type="entry name" value="PLipase_C_Pinositol-sp_Y"/>
</dbReference>
<dbReference type="EMBL" id="LDAU01000173">
    <property type="protein sequence ID" value="KRX01226.1"/>
    <property type="molecule type" value="Genomic_DNA"/>
</dbReference>
<organism evidence="12 13">
    <name type="scientific">Pseudocohnilembus persalinus</name>
    <name type="common">Ciliate</name>
    <dbReference type="NCBI Taxonomy" id="266149"/>
    <lineage>
        <taxon>Eukaryota</taxon>
        <taxon>Sar</taxon>
        <taxon>Alveolata</taxon>
        <taxon>Ciliophora</taxon>
        <taxon>Intramacronucleata</taxon>
        <taxon>Oligohymenophorea</taxon>
        <taxon>Scuticociliatia</taxon>
        <taxon>Philasterida</taxon>
        <taxon>Pseudocohnilembidae</taxon>
        <taxon>Pseudocohnilembus</taxon>
    </lineage>
</organism>
<dbReference type="SUPFAM" id="SSF51695">
    <property type="entry name" value="PLC-like phosphodiesterases"/>
    <property type="match status" value="1"/>
</dbReference>
<dbReference type="SUPFAM" id="SSF49562">
    <property type="entry name" value="C2 domain (Calcium/lipid-binding domain, CaLB)"/>
    <property type="match status" value="1"/>
</dbReference>
<feature type="domain" description="PI-PLC Y-box" evidence="10">
    <location>
        <begin position="534"/>
        <end position="649"/>
    </location>
</feature>
<keyword evidence="5 7" id="KW-0443">Lipid metabolism</keyword>
<dbReference type="OrthoDB" id="312543at2759"/>
<dbReference type="Gene3D" id="2.60.40.150">
    <property type="entry name" value="C2 domain"/>
    <property type="match status" value="1"/>
</dbReference>
<dbReference type="PROSITE" id="PS50008">
    <property type="entry name" value="PIPLC_Y_DOMAIN"/>
    <property type="match status" value="1"/>
</dbReference>
<dbReference type="InterPro" id="IPR017946">
    <property type="entry name" value="PLC-like_Pdiesterase_TIM-brl"/>
</dbReference>
<evidence type="ECO:0000256" key="5">
    <source>
        <dbReference type="ARBA" id="ARBA00023098"/>
    </source>
</evidence>
<dbReference type="SMART" id="SM00149">
    <property type="entry name" value="PLCYc"/>
    <property type="match status" value="1"/>
</dbReference>
<evidence type="ECO:0000259" key="9">
    <source>
        <dbReference type="PROSITE" id="PS50004"/>
    </source>
</evidence>
<feature type="compositionally biased region" description="Polar residues" evidence="8">
    <location>
        <begin position="918"/>
        <end position="928"/>
    </location>
</feature>
<keyword evidence="4 7" id="KW-0442">Lipid degradation</keyword>
<protein>
    <recommendedName>
        <fullName evidence="1 7">Phosphoinositide phospholipase C</fullName>
        <ecNumber evidence="1 7">3.1.4.11</ecNumber>
    </recommendedName>
</protein>
<dbReference type="SMART" id="SM00239">
    <property type="entry name" value="C2"/>
    <property type="match status" value="1"/>
</dbReference>